<organism evidence="2 3">
    <name type="scientific">Streptomyces tropicalis</name>
    <dbReference type="NCBI Taxonomy" id="3034234"/>
    <lineage>
        <taxon>Bacteria</taxon>
        <taxon>Bacillati</taxon>
        <taxon>Actinomycetota</taxon>
        <taxon>Actinomycetes</taxon>
        <taxon>Kitasatosporales</taxon>
        <taxon>Streptomycetaceae</taxon>
        <taxon>Streptomyces</taxon>
    </lineage>
</organism>
<sequence length="390" mass="42108">MPGVTTDDAPLLADLMPWSVAPPRLGRGWPAAPDAACLKTRWETLLKAEGPERRALFEPSRARTASTAVGQLPGRAAGTGRLIRASGPCPEPVRVLRAPFDEQWLIPDQRLIDAARPELWRVWDDRQVFAVEMPAASGGAGPALLATSLLPVLGPGRIRPLYRRPGAREPNLAPGLLEHLAAPLGHVPAPQDVLAWILAAVRPGPHGPAVPLTADPERWARGVEAGRRTLWLLRRDGERPKLPGGRRPYVRAPLPARPLTLRYDRDEEALLVDEGRIAPVPPAAWDFEAGRVRVLERWFAARTAPAPPGTLEAVRPAAWTQSWTSELLELITVLTLLAEAPGPDREPGSTAVTAADLRAAGVLPVPDAARRPALVLDHREEGPEGQLALV</sequence>
<dbReference type="Pfam" id="PF18135">
    <property type="entry name" value="Type_ISP_C"/>
    <property type="match status" value="1"/>
</dbReference>
<dbReference type="EMBL" id="JARJBB010000006">
    <property type="protein sequence ID" value="MDF3299953.1"/>
    <property type="molecule type" value="Genomic_DNA"/>
</dbReference>
<evidence type="ECO:0000313" key="2">
    <source>
        <dbReference type="EMBL" id="MDF3299953.1"/>
    </source>
</evidence>
<reference evidence="2 3" key="1">
    <citation type="submission" date="2023-03" db="EMBL/GenBank/DDBJ databases">
        <title>Draft genome sequence of Streptomyces sp. K1PA1 isolated from peat swamp forest in Thailand.</title>
        <authorList>
            <person name="Klaysubun C."/>
            <person name="Duangmal K."/>
        </authorList>
    </citation>
    <scope>NUCLEOTIDE SEQUENCE [LARGE SCALE GENOMIC DNA]</scope>
    <source>
        <strain evidence="2 3">K1PA1</strain>
    </source>
</reference>
<keyword evidence="2" id="KW-0489">Methyltransferase</keyword>
<comment type="caution">
    <text evidence="2">The sequence shown here is derived from an EMBL/GenBank/DDBJ whole genome shotgun (WGS) entry which is preliminary data.</text>
</comment>
<dbReference type="Proteomes" id="UP001221150">
    <property type="component" value="Unassembled WGS sequence"/>
</dbReference>
<keyword evidence="3" id="KW-1185">Reference proteome</keyword>
<proteinExistence type="predicted"/>
<name>A0ABT6A5N9_9ACTN</name>
<keyword evidence="2" id="KW-0808">Transferase</keyword>
<gene>
    <name evidence="2" type="ORF">P3H78_15195</name>
</gene>
<evidence type="ECO:0000259" key="1">
    <source>
        <dbReference type="Pfam" id="PF18135"/>
    </source>
</evidence>
<accession>A0ABT6A5N9</accession>
<dbReference type="InterPro" id="IPR041635">
    <property type="entry name" value="Type_ISP_LLaBIII_C"/>
</dbReference>
<dbReference type="GO" id="GO:0032259">
    <property type="term" value="P:methylation"/>
    <property type="evidence" value="ECO:0007669"/>
    <property type="project" value="UniProtKB-KW"/>
</dbReference>
<feature type="domain" description="Type ISP restriction-modification enzyme LLaBIII C-terminal specificity" evidence="1">
    <location>
        <begin position="14"/>
        <end position="330"/>
    </location>
</feature>
<evidence type="ECO:0000313" key="3">
    <source>
        <dbReference type="Proteomes" id="UP001221150"/>
    </source>
</evidence>
<dbReference type="GO" id="GO:0008168">
    <property type="term" value="F:methyltransferase activity"/>
    <property type="evidence" value="ECO:0007669"/>
    <property type="project" value="UniProtKB-KW"/>
</dbReference>
<protein>
    <submittedName>
        <fullName evidence="2">DNA methyltransferase</fullName>
    </submittedName>
</protein>
<dbReference type="RefSeq" id="WP_276109500.1">
    <property type="nucleotide sequence ID" value="NZ_JARJBB010000006.1"/>
</dbReference>